<organism evidence="3">
    <name type="scientific">uncultured prokaryote</name>
    <dbReference type="NCBI Taxonomy" id="198431"/>
    <lineage>
        <taxon>unclassified sequences</taxon>
        <taxon>environmental samples</taxon>
    </lineage>
</organism>
<evidence type="ECO:0000313" key="3">
    <source>
        <dbReference type="EMBL" id="CRY97071.1"/>
    </source>
</evidence>
<feature type="domain" description="Plasmid replication protein RepL" evidence="1">
    <location>
        <begin position="34"/>
        <end position="182"/>
    </location>
</feature>
<dbReference type="Pfam" id="PF05732">
    <property type="entry name" value="RepL"/>
    <property type="match status" value="1"/>
</dbReference>
<protein>
    <recommendedName>
        <fullName evidence="1">Plasmid replication protein RepL domain-containing protein</fullName>
    </recommendedName>
</protein>
<name>A0A0H5Q4W1_9ZZZZ</name>
<dbReference type="AlphaFoldDB" id="A0A0H5Q4W1"/>
<reference evidence="3" key="2">
    <citation type="submission" date="2015-07" db="EMBL/GenBank/DDBJ databases">
        <title>Plasmids, circular viruses and viroids from rat gut.</title>
        <authorList>
            <person name="Jorgensen T.J."/>
            <person name="Hansen M.A."/>
            <person name="Xu Z."/>
            <person name="Tabak M.A."/>
            <person name="Sorensen S.J."/>
            <person name="Hansen L.H."/>
        </authorList>
    </citation>
    <scope>NUCLEOTIDE SEQUENCE</scope>
    <source>
        <plasmid evidence="2">pRGFK0039</plasmid>
        <plasmid evidence="3">pRGFK1362</plasmid>
    </source>
</reference>
<keyword evidence="3" id="KW-0614">Plasmid</keyword>
<reference evidence="3" key="1">
    <citation type="submission" date="2015-06" db="EMBL/GenBank/DDBJ databases">
        <authorList>
            <person name="Joergensen T."/>
        </authorList>
    </citation>
    <scope>NUCLEOTIDE SEQUENCE</scope>
    <source>
        <plasmid evidence="2">pRGFK0039</plasmid>
        <plasmid evidence="3">pRGFK1362</plasmid>
    </source>
</reference>
<geneLocation type="plasmid" evidence="3">
    <name>pRGFK1362</name>
</geneLocation>
<accession>A0A0H5Q4W1</accession>
<dbReference type="GO" id="GO:0006276">
    <property type="term" value="P:plasmid maintenance"/>
    <property type="evidence" value="ECO:0007669"/>
    <property type="project" value="InterPro"/>
</dbReference>
<evidence type="ECO:0000313" key="2">
    <source>
        <dbReference type="EMBL" id="CRY93666.1"/>
    </source>
</evidence>
<sequence>MSYPRYKTNPFIEQMVVPVKDKKVQISRLGRDDNILVNQNTGEILGTHVTTYKRVDADQFVKLFTANVAMTFELTSAGIKTFSVLIWSVQHHALAKDEVDLDNFVLDDFITAHSEKEPPVKLSLATFKRGLNELEKAKIIAKTIRQGRYYINPNFVFNGDRIAFTTLIERKKQDQPEQLDLVEPTDQDQTL</sequence>
<proteinExistence type="predicted"/>
<evidence type="ECO:0000259" key="1">
    <source>
        <dbReference type="Pfam" id="PF05732"/>
    </source>
</evidence>
<geneLocation type="plasmid" evidence="2">
    <name>pRGFK0039</name>
</geneLocation>
<dbReference type="InterPro" id="IPR008813">
    <property type="entry name" value="Plasmid_replication_RepL"/>
</dbReference>
<dbReference type="EMBL" id="LN852732">
    <property type="protein sequence ID" value="CRY93666.1"/>
    <property type="molecule type" value="Genomic_DNA"/>
</dbReference>
<dbReference type="EMBL" id="LN853923">
    <property type="protein sequence ID" value="CRY97071.1"/>
    <property type="molecule type" value="Genomic_DNA"/>
</dbReference>
<dbReference type="GO" id="GO:0006260">
    <property type="term" value="P:DNA replication"/>
    <property type="evidence" value="ECO:0007669"/>
    <property type="project" value="InterPro"/>
</dbReference>